<dbReference type="PANTHER" id="PTHR47326:SF1">
    <property type="entry name" value="HTH PSQ-TYPE DOMAIN-CONTAINING PROTEIN"/>
    <property type="match status" value="1"/>
</dbReference>
<reference evidence="2 3" key="1">
    <citation type="submission" date="2023-02" db="EMBL/GenBank/DDBJ databases">
        <title>LHISI_Scaffold_Assembly.</title>
        <authorList>
            <person name="Stuart O.P."/>
            <person name="Cleave R."/>
            <person name="Magrath M.J.L."/>
            <person name="Mikheyev A.S."/>
        </authorList>
    </citation>
    <scope>NUCLEOTIDE SEQUENCE [LARGE SCALE GENOMIC DNA]</scope>
    <source>
        <strain evidence="2">Daus_M_001</strain>
        <tissue evidence="2">Leg muscle</tissue>
    </source>
</reference>
<comment type="caution">
    <text evidence="2">The sequence shown here is derived from an EMBL/GenBank/DDBJ whole genome shotgun (WGS) entry which is preliminary data.</text>
</comment>
<feature type="compositionally biased region" description="Basic and acidic residues" evidence="1">
    <location>
        <begin position="10"/>
        <end position="24"/>
    </location>
</feature>
<dbReference type="EMBL" id="JARBHB010000005">
    <property type="protein sequence ID" value="KAJ8883324.1"/>
    <property type="molecule type" value="Genomic_DNA"/>
</dbReference>
<accession>A0ABQ9HGC1</accession>
<gene>
    <name evidence="2" type="ORF">PR048_015167</name>
</gene>
<dbReference type="Proteomes" id="UP001159363">
    <property type="component" value="Chromosome 4"/>
</dbReference>
<dbReference type="InterPro" id="IPR036397">
    <property type="entry name" value="RNaseH_sf"/>
</dbReference>
<evidence type="ECO:0000313" key="2">
    <source>
        <dbReference type="EMBL" id="KAJ8883324.1"/>
    </source>
</evidence>
<dbReference type="Gene3D" id="3.30.420.10">
    <property type="entry name" value="Ribonuclease H-like superfamily/Ribonuclease H"/>
    <property type="match status" value="1"/>
</dbReference>
<protein>
    <recommendedName>
        <fullName evidence="4">Transposase</fullName>
    </recommendedName>
</protein>
<organism evidence="2 3">
    <name type="scientific">Dryococelus australis</name>
    <dbReference type="NCBI Taxonomy" id="614101"/>
    <lineage>
        <taxon>Eukaryota</taxon>
        <taxon>Metazoa</taxon>
        <taxon>Ecdysozoa</taxon>
        <taxon>Arthropoda</taxon>
        <taxon>Hexapoda</taxon>
        <taxon>Insecta</taxon>
        <taxon>Pterygota</taxon>
        <taxon>Neoptera</taxon>
        <taxon>Polyneoptera</taxon>
        <taxon>Phasmatodea</taxon>
        <taxon>Verophasmatodea</taxon>
        <taxon>Anareolatae</taxon>
        <taxon>Phasmatidae</taxon>
        <taxon>Eurycanthinae</taxon>
        <taxon>Dryococelus</taxon>
    </lineage>
</organism>
<proteinExistence type="predicted"/>
<name>A0ABQ9HGC1_9NEOP</name>
<evidence type="ECO:0000256" key="1">
    <source>
        <dbReference type="SAM" id="MobiDB-lite"/>
    </source>
</evidence>
<sequence length="288" mass="32316">MVVIKVTMEQRRNERVGETGDPRENPPTNGIVRHDSHMRKFGVTRLGIGPGSLRWEASRLTAQPPCLPRVFLTRTNKVLEVDKAARVQLCEWYLPNIAPEELQDGYVLFSDEAWFHLSGYVDSQNMRHPSGDNPPVLTEAPLHPQKLGVWCAVSSRRIIPVFFHETVNSSPYIEHIFNVFAEQLTGNGRDNAYFQQDRATAHTACATIVRIESVFQPDRVISRGTNQPMPPCSPDLSVCDSFLWGAVKREQAPAEECVCETSIARAVITRRKPPCGQEINISERDAAA</sequence>
<evidence type="ECO:0000313" key="3">
    <source>
        <dbReference type="Proteomes" id="UP001159363"/>
    </source>
</evidence>
<feature type="region of interest" description="Disordered" evidence="1">
    <location>
        <begin position="10"/>
        <end position="33"/>
    </location>
</feature>
<keyword evidence="3" id="KW-1185">Reference proteome</keyword>
<evidence type="ECO:0008006" key="4">
    <source>
        <dbReference type="Google" id="ProtNLM"/>
    </source>
</evidence>
<dbReference type="PANTHER" id="PTHR47326">
    <property type="entry name" value="TRANSPOSABLE ELEMENT TC3 TRANSPOSASE-LIKE PROTEIN"/>
    <property type="match status" value="1"/>
</dbReference>